<dbReference type="PANTHER" id="PTHR31721">
    <property type="entry name" value="OS06G0710300 PROTEIN"/>
    <property type="match status" value="1"/>
</dbReference>
<dbReference type="Pfam" id="PF03350">
    <property type="entry name" value="UPF0114"/>
    <property type="match status" value="1"/>
</dbReference>
<dbReference type="RefSeq" id="WP_229670970.1">
    <property type="nucleotide sequence ID" value="NZ_BMOE01000008.1"/>
</dbReference>
<feature type="transmembrane region" description="Helical" evidence="2">
    <location>
        <begin position="131"/>
        <end position="149"/>
    </location>
</feature>
<protein>
    <recommendedName>
        <fullName evidence="5">YqhA family protein</fullName>
    </recommendedName>
</protein>
<evidence type="ECO:0008006" key="5">
    <source>
        <dbReference type="Google" id="ProtNLM"/>
    </source>
</evidence>
<feature type="transmembrane region" description="Helical" evidence="2">
    <location>
        <begin position="155"/>
        <end position="177"/>
    </location>
</feature>
<accession>A0A917URE0</accession>
<reference evidence="3" key="2">
    <citation type="submission" date="2020-09" db="EMBL/GenBank/DDBJ databases">
        <authorList>
            <person name="Sun Q."/>
            <person name="Ohkuma M."/>
        </authorList>
    </citation>
    <scope>NUCLEOTIDE SEQUENCE</scope>
    <source>
        <strain evidence="3">JCM 14371</strain>
    </source>
</reference>
<feature type="transmembrane region" description="Helical" evidence="2">
    <location>
        <begin position="91"/>
        <end position="110"/>
    </location>
</feature>
<feature type="compositionally biased region" description="Basic and acidic residues" evidence="1">
    <location>
        <begin position="1"/>
        <end position="11"/>
    </location>
</feature>
<keyword evidence="4" id="KW-1185">Reference proteome</keyword>
<dbReference type="EMBL" id="BMOE01000008">
    <property type="protein sequence ID" value="GGJ79228.1"/>
    <property type="molecule type" value="Genomic_DNA"/>
</dbReference>
<evidence type="ECO:0000313" key="3">
    <source>
        <dbReference type="EMBL" id="GGJ79228.1"/>
    </source>
</evidence>
<keyword evidence="2" id="KW-0812">Transmembrane</keyword>
<dbReference type="AlphaFoldDB" id="A0A917URE0"/>
<gene>
    <name evidence="3" type="ORF">GCM10008939_23800</name>
</gene>
<dbReference type="PANTHER" id="PTHR31721:SF4">
    <property type="entry name" value="OS06G0710300 PROTEIN"/>
    <property type="match status" value="1"/>
</dbReference>
<sequence length="195" mass="20705">MTSPERPDPAPERSPAPAAGSPLRQGLARRGFGLTLLIVEFGVLSSFLFSLALYIFGTVQTVHELWAALPGLGQSSTLKTLLVSAIEQADVLLVATALLIISIGLQALFVQQLDDLPDWLHIRTFDDLKNKLLGIVVVALVVEFFKLAIKWDGSSSILTLGLALAAIILAVAAYTLAQARANGSHGQQGHGEQGD</sequence>
<feature type="region of interest" description="Disordered" evidence="1">
    <location>
        <begin position="1"/>
        <end position="23"/>
    </location>
</feature>
<comment type="caution">
    <text evidence="3">The sequence shown here is derived from an EMBL/GenBank/DDBJ whole genome shotgun (WGS) entry which is preliminary data.</text>
</comment>
<organism evidence="3 4">
    <name type="scientific">Deinococcus aquiradiocola</name>
    <dbReference type="NCBI Taxonomy" id="393059"/>
    <lineage>
        <taxon>Bacteria</taxon>
        <taxon>Thermotogati</taxon>
        <taxon>Deinococcota</taxon>
        <taxon>Deinococci</taxon>
        <taxon>Deinococcales</taxon>
        <taxon>Deinococcaceae</taxon>
        <taxon>Deinococcus</taxon>
    </lineage>
</organism>
<keyword evidence="2" id="KW-0472">Membrane</keyword>
<evidence type="ECO:0000256" key="2">
    <source>
        <dbReference type="SAM" id="Phobius"/>
    </source>
</evidence>
<dbReference type="PIRSF" id="PIRSF026509">
    <property type="entry name" value="UCP026509"/>
    <property type="match status" value="1"/>
</dbReference>
<evidence type="ECO:0000313" key="4">
    <source>
        <dbReference type="Proteomes" id="UP000635726"/>
    </source>
</evidence>
<proteinExistence type="predicted"/>
<name>A0A917URE0_9DEIO</name>
<reference evidence="3" key="1">
    <citation type="journal article" date="2014" name="Int. J. Syst. Evol. Microbiol.">
        <title>Complete genome sequence of Corynebacterium casei LMG S-19264T (=DSM 44701T), isolated from a smear-ripened cheese.</title>
        <authorList>
            <consortium name="US DOE Joint Genome Institute (JGI-PGF)"/>
            <person name="Walter F."/>
            <person name="Albersmeier A."/>
            <person name="Kalinowski J."/>
            <person name="Ruckert C."/>
        </authorList>
    </citation>
    <scope>NUCLEOTIDE SEQUENCE</scope>
    <source>
        <strain evidence="3">JCM 14371</strain>
    </source>
</reference>
<keyword evidence="2" id="KW-1133">Transmembrane helix</keyword>
<dbReference type="Proteomes" id="UP000635726">
    <property type="component" value="Unassembled WGS sequence"/>
</dbReference>
<dbReference type="InterPro" id="IPR005134">
    <property type="entry name" value="UPF0114"/>
</dbReference>
<feature type="transmembrane region" description="Helical" evidence="2">
    <location>
        <begin position="32"/>
        <end position="56"/>
    </location>
</feature>
<evidence type="ECO:0000256" key="1">
    <source>
        <dbReference type="SAM" id="MobiDB-lite"/>
    </source>
</evidence>